<dbReference type="Gene3D" id="3.10.180.10">
    <property type="entry name" value="2,3-Dihydroxybiphenyl 1,2-Dioxygenase, domain 1"/>
    <property type="match status" value="1"/>
</dbReference>
<gene>
    <name evidence="2" type="ORF">J43TS3_09480</name>
</gene>
<keyword evidence="3" id="KW-1185">Reference proteome</keyword>
<evidence type="ECO:0000313" key="3">
    <source>
        <dbReference type="Proteomes" id="UP000676917"/>
    </source>
</evidence>
<dbReference type="EMBL" id="BORP01000001">
    <property type="protein sequence ID" value="GIO26337.1"/>
    <property type="molecule type" value="Genomic_DNA"/>
</dbReference>
<evidence type="ECO:0000259" key="1">
    <source>
        <dbReference type="PROSITE" id="PS51819"/>
    </source>
</evidence>
<comment type="caution">
    <text evidence="2">The sequence shown here is derived from an EMBL/GenBank/DDBJ whole genome shotgun (WGS) entry which is preliminary data.</text>
</comment>
<evidence type="ECO:0000313" key="2">
    <source>
        <dbReference type="EMBL" id="GIO26337.1"/>
    </source>
</evidence>
<name>A0A920C752_9BACI</name>
<dbReference type="Proteomes" id="UP000676917">
    <property type="component" value="Unassembled WGS sequence"/>
</dbReference>
<dbReference type="AlphaFoldDB" id="A0A920C752"/>
<reference evidence="2" key="1">
    <citation type="submission" date="2021-03" db="EMBL/GenBank/DDBJ databases">
        <title>Antimicrobial resistance genes in bacteria isolated from Japanese honey, and their potential for conferring macrolide and lincosamide resistance in the American foulbrood pathogen Paenibacillus larvae.</title>
        <authorList>
            <person name="Okamoto M."/>
            <person name="Kumagai M."/>
            <person name="Kanamori H."/>
            <person name="Takamatsu D."/>
        </authorList>
    </citation>
    <scope>NUCLEOTIDE SEQUENCE</scope>
    <source>
        <strain evidence="2">J43TS3</strain>
    </source>
</reference>
<dbReference type="SUPFAM" id="SSF54593">
    <property type="entry name" value="Glyoxalase/Bleomycin resistance protein/Dihydroxybiphenyl dioxygenase"/>
    <property type="match status" value="1"/>
</dbReference>
<sequence>MKTHDELDALYDEFKSNGAIIASEPKLSEFDWGVWKEFSINDLDGYIIGFGSGSKK</sequence>
<organism evidence="2 3">
    <name type="scientific">Ornithinibacillus bavariensis</name>
    <dbReference type="NCBI Taxonomy" id="545502"/>
    <lineage>
        <taxon>Bacteria</taxon>
        <taxon>Bacillati</taxon>
        <taxon>Bacillota</taxon>
        <taxon>Bacilli</taxon>
        <taxon>Bacillales</taxon>
        <taxon>Bacillaceae</taxon>
        <taxon>Ornithinibacillus</taxon>
    </lineage>
</organism>
<feature type="domain" description="VOC" evidence="1">
    <location>
        <begin position="1"/>
        <end position="53"/>
    </location>
</feature>
<dbReference type="InterPro" id="IPR037523">
    <property type="entry name" value="VOC_core"/>
</dbReference>
<protein>
    <recommendedName>
        <fullName evidence="1">VOC domain-containing protein</fullName>
    </recommendedName>
</protein>
<dbReference type="InterPro" id="IPR029068">
    <property type="entry name" value="Glyas_Bleomycin-R_OHBP_Dase"/>
</dbReference>
<proteinExistence type="predicted"/>
<accession>A0A920C752</accession>
<dbReference type="PROSITE" id="PS51819">
    <property type="entry name" value="VOC"/>
    <property type="match status" value="1"/>
</dbReference>